<dbReference type="EMBL" id="JAAAUY010000217">
    <property type="protein sequence ID" value="KAF9333183.1"/>
    <property type="molecule type" value="Genomic_DNA"/>
</dbReference>
<reference evidence="2" key="1">
    <citation type="journal article" date="2020" name="Fungal Divers.">
        <title>Resolving the Mortierellaceae phylogeny through synthesis of multi-gene phylogenetics and phylogenomics.</title>
        <authorList>
            <person name="Vandepol N."/>
            <person name="Liber J."/>
            <person name="Desiro A."/>
            <person name="Na H."/>
            <person name="Kennedy M."/>
            <person name="Barry K."/>
            <person name="Grigoriev I.V."/>
            <person name="Miller A.N."/>
            <person name="O'Donnell K."/>
            <person name="Stajich J.E."/>
            <person name="Bonito G."/>
        </authorList>
    </citation>
    <scope>NUCLEOTIDE SEQUENCE</scope>
    <source>
        <strain evidence="2">NVP1</strain>
    </source>
</reference>
<feature type="region of interest" description="Disordered" evidence="1">
    <location>
        <begin position="890"/>
        <end position="994"/>
    </location>
</feature>
<evidence type="ECO:0000313" key="3">
    <source>
        <dbReference type="Proteomes" id="UP000696485"/>
    </source>
</evidence>
<feature type="region of interest" description="Disordered" evidence="1">
    <location>
        <begin position="143"/>
        <end position="226"/>
    </location>
</feature>
<keyword evidence="3" id="KW-1185">Reference proteome</keyword>
<name>A0A9P5VN96_9FUNG</name>
<evidence type="ECO:0000256" key="1">
    <source>
        <dbReference type="SAM" id="MobiDB-lite"/>
    </source>
</evidence>
<organism evidence="2 3">
    <name type="scientific">Podila minutissima</name>
    <dbReference type="NCBI Taxonomy" id="64525"/>
    <lineage>
        <taxon>Eukaryota</taxon>
        <taxon>Fungi</taxon>
        <taxon>Fungi incertae sedis</taxon>
        <taxon>Mucoromycota</taxon>
        <taxon>Mortierellomycotina</taxon>
        <taxon>Mortierellomycetes</taxon>
        <taxon>Mortierellales</taxon>
        <taxon>Mortierellaceae</taxon>
        <taxon>Podila</taxon>
    </lineage>
</organism>
<proteinExistence type="predicted"/>
<protein>
    <submittedName>
        <fullName evidence="2">Uncharacterized protein</fullName>
    </submittedName>
</protein>
<feature type="compositionally biased region" description="Low complexity" evidence="1">
    <location>
        <begin position="268"/>
        <end position="285"/>
    </location>
</feature>
<feature type="compositionally biased region" description="Polar residues" evidence="1">
    <location>
        <begin position="925"/>
        <end position="950"/>
    </location>
</feature>
<gene>
    <name evidence="2" type="ORF">BG006_003922</name>
</gene>
<sequence length="1059" mass="116666">MASRKPHIAQSPAGDRNSLTNLTGAHLLATQQTIKSFLLTLKTRALTDREKAEFDKIRSQLESALQRRLQAARTTTTAAGPTMKFNLKDATKCPGVSSQHQLKLHPISSLRPPVLPNRATQSSSQNTTKKCNILQPSTMFNLPHSQKASQSSPSRRPVSSKSNPGKPIQQKLEIYRDPGNVASPVPSSSSSLRNVPGPRGKGTTVDKENNGSTGKVPRGVLTEKPLNNPNTLIAARQTLFKNPKEANQQKVYDSITFTHLGRPKQPKGQQRIPQGTQQGTQQAATPRKRPFNDENELHPLKQQAAITPPAAKAIRVQPPGESRLEESHLRIPESPRMLVGVSSMDFQYMNRKLAEAPQNESKANVRNQQQSTTPLISSPSRSENEVLASIEDEGTSTSLDELLARHKVKDEPLSQKKPTVHEALLQTKDIDEIEGSQSSKNSDAHDTIDSHITTESQNSRHSLLTTIDTFDSHSHASEDETAPQPGFLLGNVPEDEEPAEVDEIEGSEEGTLLRPDFLEDLPEHGHVSEIEDDSDSDGGYISFPYSDVSRRGSTKLDAGLDSLVRQSTDCVDNVWCIDGFRNVILSTVCGHRDSWIAIETLHHVQFWHLESASEGKWIKQSQHYKAASHNTQVLFAQDDSYALIIDSTQQRYTKVPLSTCDAVSSVAWRSVTPNHKLDAFIRLDGHGDDSIVMGAEEAGTLLRVHVQKDVENYPACIPAKQLHYAEAKGAARSICAVQNTRSLVAAVFGQEVVLCIVTLPVMNIISTSVPSLFTQEYAEMICSGALPPSEWPILAVIRMSELDNTSLDQDQNQCGLYVMHKTAIQLVHKYQGTRDISSVSCSSRYVACHISLAGKDTLRLWDILHPEPVLAMSLIDPSFVIYKKDDAGLSRDPAKASEAETARLKRTTPESEEKKESADKEVDSYLNSSTLSLPPSDMSWSQEETSSDDQTLLDIPPRDILDSNKSVKENGSSSTPTPGPRLSQSISQGQEARPRKEWIELESVAWEEHKVLFSLHPNQHRMVVVQQDRRSGKIAASPISSTSSVHVMDLEPLLPLAIL</sequence>
<feature type="region of interest" description="Disordered" evidence="1">
    <location>
        <begin position="96"/>
        <end position="128"/>
    </location>
</feature>
<feature type="region of interest" description="Disordered" evidence="1">
    <location>
        <begin position="356"/>
        <end position="382"/>
    </location>
</feature>
<feature type="compositionally biased region" description="Basic and acidic residues" evidence="1">
    <location>
        <begin position="956"/>
        <end position="968"/>
    </location>
</feature>
<dbReference type="AlphaFoldDB" id="A0A9P5VN96"/>
<dbReference type="Proteomes" id="UP000696485">
    <property type="component" value="Unassembled WGS sequence"/>
</dbReference>
<accession>A0A9P5VN96</accession>
<comment type="caution">
    <text evidence="2">The sequence shown here is derived from an EMBL/GenBank/DDBJ whole genome shotgun (WGS) entry which is preliminary data.</text>
</comment>
<feature type="compositionally biased region" description="Polar residues" evidence="1">
    <location>
        <begin position="358"/>
        <end position="381"/>
    </location>
</feature>
<feature type="compositionally biased region" description="Polar residues" evidence="1">
    <location>
        <begin position="969"/>
        <end position="990"/>
    </location>
</feature>
<feature type="compositionally biased region" description="Basic and acidic residues" evidence="1">
    <location>
        <begin position="890"/>
        <end position="923"/>
    </location>
</feature>
<feature type="compositionally biased region" description="Low complexity" evidence="1">
    <location>
        <begin position="149"/>
        <end position="162"/>
    </location>
</feature>
<feature type="region of interest" description="Disordered" evidence="1">
    <location>
        <begin position="259"/>
        <end position="294"/>
    </location>
</feature>
<feature type="compositionally biased region" description="Polar residues" evidence="1">
    <location>
        <begin position="118"/>
        <end position="128"/>
    </location>
</feature>
<evidence type="ECO:0000313" key="2">
    <source>
        <dbReference type="EMBL" id="KAF9333183.1"/>
    </source>
</evidence>